<evidence type="ECO:0000256" key="1">
    <source>
        <dbReference type="SAM" id="MobiDB-lite"/>
    </source>
</evidence>
<gene>
    <name evidence="2" type="ORF">ElyMa_005128500</name>
</gene>
<organism evidence="2 3">
    <name type="scientific">Elysia marginata</name>
    <dbReference type="NCBI Taxonomy" id="1093978"/>
    <lineage>
        <taxon>Eukaryota</taxon>
        <taxon>Metazoa</taxon>
        <taxon>Spiralia</taxon>
        <taxon>Lophotrochozoa</taxon>
        <taxon>Mollusca</taxon>
        <taxon>Gastropoda</taxon>
        <taxon>Heterobranchia</taxon>
        <taxon>Euthyneura</taxon>
        <taxon>Panpulmonata</taxon>
        <taxon>Sacoglossa</taxon>
        <taxon>Placobranchoidea</taxon>
        <taxon>Plakobranchidae</taxon>
        <taxon>Elysia</taxon>
    </lineage>
</organism>
<sequence>MTVVTTPSDDGGNDTDDDDDSDDSGSPLGSISKPELQEWAALQSMALGLWKCAALHGRHKTEALRPHTHGSQDTVDVDSQHRDHTHAGLYEDAAAVDSQYRSSTTFKTNSTVCQVPASTGFLSQKQ</sequence>
<protein>
    <submittedName>
        <fullName evidence="2">Uncharacterized protein</fullName>
    </submittedName>
</protein>
<evidence type="ECO:0000313" key="3">
    <source>
        <dbReference type="Proteomes" id="UP000762676"/>
    </source>
</evidence>
<keyword evidence="3" id="KW-1185">Reference proteome</keyword>
<evidence type="ECO:0000313" key="2">
    <source>
        <dbReference type="EMBL" id="GFS23239.1"/>
    </source>
</evidence>
<dbReference type="Proteomes" id="UP000762676">
    <property type="component" value="Unassembled WGS sequence"/>
</dbReference>
<feature type="region of interest" description="Disordered" evidence="1">
    <location>
        <begin position="1"/>
        <end position="35"/>
    </location>
</feature>
<dbReference type="EMBL" id="BMAT01010256">
    <property type="protein sequence ID" value="GFS23239.1"/>
    <property type="molecule type" value="Genomic_DNA"/>
</dbReference>
<comment type="caution">
    <text evidence="2">The sequence shown here is derived from an EMBL/GenBank/DDBJ whole genome shotgun (WGS) entry which is preliminary data.</text>
</comment>
<dbReference type="AlphaFoldDB" id="A0AAV4JKJ6"/>
<name>A0AAV4JKJ6_9GAST</name>
<feature type="compositionally biased region" description="Acidic residues" evidence="1">
    <location>
        <begin position="11"/>
        <end position="23"/>
    </location>
</feature>
<reference evidence="2 3" key="1">
    <citation type="journal article" date="2021" name="Elife">
        <title>Chloroplast acquisition without the gene transfer in kleptoplastic sea slugs, Plakobranchus ocellatus.</title>
        <authorList>
            <person name="Maeda T."/>
            <person name="Takahashi S."/>
            <person name="Yoshida T."/>
            <person name="Shimamura S."/>
            <person name="Takaki Y."/>
            <person name="Nagai Y."/>
            <person name="Toyoda A."/>
            <person name="Suzuki Y."/>
            <person name="Arimoto A."/>
            <person name="Ishii H."/>
            <person name="Satoh N."/>
            <person name="Nishiyama T."/>
            <person name="Hasebe M."/>
            <person name="Maruyama T."/>
            <person name="Minagawa J."/>
            <person name="Obokata J."/>
            <person name="Shigenobu S."/>
        </authorList>
    </citation>
    <scope>NUCLEOTIDE SEQUENCE [LARGE SCALE GENOMIC DNA]</scope>
</reference>
<feature type="region of interest" description="Disordered" evidence="1">
    <location>
        <begin position="61"/>
        <end position="86"/>
    </location>
</feature>
<accession>A0AAV4JKJ6</accession>
<proteinExistence type="predicted"/>